<keyword evidence="2" id="KW-1185">Reference proteome</keyword>
<reference evidence="3" key="1">
    <citation type="submission" date="2024-02" db="UniProtKB">
        <authorList>
            <consortium name="WormBaseParasite"/>
        </authorList>
    </citation>
    <scope>IDENTIFICATION</scope>
</reference>
<sequence>MIMRTCRLWQPILKRRSCFSGLRMMISALERLIDLQEGQYGKIMAKTKGHKPTDGYQPSPIVELLKYEFGKLKESLRKDCKEDFPSADQPDTSQAQPDTSKAQPDTSKAQP</sequence>
<evidence type="ECO:0000313" key="3">
    <source>
        <dbReference type="WBParaSite" id="MBELARI_LOCUS16433"/>
    </source>
</evidence>
<organism evidence="2 3">
    <name type="scientific">Mesorhabditis belari</name>
    <dbReference type="NCBI Taxonomy" id="2138241"/>
    <lineage>
        <taxon>Eukaryota</taxon>
        <taxon>Metazoa</taxon>
        <taxon>Ecdysozoa</taxon>
        <taxon>Nematoda</taxon>
        <taxon>Chromadorea</taxon>
        <taxon>Rhabditida</taxon>
        <taxon>Rhabditina</taxon>
        <taxon>Rhabditomorpha</taxon>
        <taxon>Rhabditoidea</taxon>
        <taxon>Rhabditidae</taxon>
        <taxon>Mesorhabditinae</taxon>
        <taxon>Mesorhabditis</taxon>
    </lineage>
</organism>
<name>A0AAF3J4X8_9BILA</name>
<dbReference type="Proteomes" id="UP000887575">
    <property type="component" value="Unassembled WGS sequence"/>
</dbReference>
<dbReference type="AlphaFoldDB" id="A0AAF3J4X8"/>
<feature type="compositionally biased region" description="Polar residues" evidence="1">
    <location>
        <begin position="89"/>
        <end position="111"/>
    </location>
</feature>
<proteinExistence type="predicted"/>
<evidence type="ECO:0000313" key="2">
    <source>
        <dbReference type="Proteomes" id="UP000887575"/>
    </source>
</evidence>
<protein>
    <submittedName>
        <fullName evidence="3">Uncharacterized protein</fullName>
    </submittedName>
</protein>
<evidence type="ECO:0000256" key="1">
    <source>
        <dbReference type="SAM" id="MobiDB-lite"/>
    </source>
</evidence>
<feature type="region of interest" description="Disordered" evidence="1">
    <location>
        <begin position="79"/>
        <end position="111"/>
    </location>
</feature>
<dbReference type="WBParaSite" id="MBELARI_LOCUS16433">
    <property type="protein sequence ID" value="MBELARI_LOCUS16433"/>
    <property type="gene ID" value="MBELARI_LOCUS16433"/>
</dbReference>
<accession>A0AAF3J4X8</accession>